<dbReference type="RefSeq" id="XP_060324509.1">
    <property type="nucleotide sequence ID" value="XM_060478312.1"/>
</dbReference>
<dbReference type="Proteomes" id="UP001175211">
    <property type="component" value="Unassembled WGS sequence"/>
</dbReference>
<evidence type="ECO:0000256" key="1">
    <source>
        <dbReference type="SAM" id="MobiDB-lite"/>
    </source>
</evidence>
<evidence type="ECO:0000313" key="2">
    <source>
        <dbReference type="EMBL" id="KAK0443015.1"/>
    </source>
</evidence>
<comment type="caution">
    <text evidence="2">The sequence shown here is derived from an EMBL/GenBank/DDBJ whole genome shotgun (WGS) entry which is preliminary data.</text>
</comment>
<feature type="region of interest" description="Disordered" evidence="1">
    <location>
        <begin position="37"/>
        <end position="62"/>
    </location>
</feature>
<evidence type="ECO:0000313" key="3">
    <source>
        <dbReference type="Proteomes" id="UP001175211"/>
    </source>
</evidence>
<sequence>MGRPKKYHTTEEKLRAIQDKTQCYYAKQEISAWRKLSYQPQSSRCDRDKQEAFRTAPQTTSLSQIRNTNRSAAHQPVPSSTSKFTTRLKKIRNISQYEVTPIPVTIPTPAPPPDPFPKFNAEALTVLQEFEDFLVGKAPSDYVKSLLCRYFKDNSRRQGEIGLFVEPLDDLYEMQKAYESILAKALQTDSPSEHQKKLESAGEKIGQLISWLEDIWRVAIDGPYNLHVTYNNYRLVWQREAKMYIAV</sequence>
<name>A0AA39MRD7_ARMTA</name>
<accession>A0AA39MRD7</accession>
<gene>
    <name evidence="2" type="ORF">EV420DRAFT_1649432</name>
</gene>
<dbReference type="AlphaFoldDB" id="A0AA39MRD7"/>
<dbReference type="EMBL" id="JAUEPS010000061">
    <property type="protein sequence ID" value="KAK0443015.1"/>
    <property type="molecule type" value="Genomic_DNA"/>
</dbReference>
<proteinExistence type="predicted"/>
<reference evidence="2" key="1">
    <citation type="submission" date="2023-06" db="EMBL/GenBank/DDBJ databases">
        <authorList>
            <consortium name="Lawrence Berkeley National Laboratory"/>
            <person name="Ahrendt S."/>
            <person name="Sahu N."/>
            <person name="Indic B."/>
            <person name="Wong-Bajracharya J."/>
            <person name="Merenyi Z."/>
            <person name="Ke H.-M."/>
            <person name="Monk M."/>
            <person name="Kocsube S."/>
            <person name="Drula E."/>
            <person name="Lipzen A."/>
            <person name="Balint B."/>
            <person name="Henrissat B."/>
            <person name="Andreopoulos B."/>
            <person name="Martin F.M."/>
            <person name="Harder C.B."/>
            <person name="Rigling D."/>
            <person name="Ford K.L."/>
            <person name="Foster G.D."/>
            <person name="Pangilinan J."/>
            <person name="Papanicolaou A."/>
            <person name="Barry K."/>
            <person name="LaButti K."/>
            <person name="Viragh M."/>
            <person name="Koriabine M."/>
            <person name="Yan M."/>
            <person name="Riley R."/>
            <person name="Champramary S."/>
            <person name="Plett K.L."/>
            <person name="Tsai I.J."/>
            <person name="Slot J."/>
            <person name="Sipos G."/>
            <person name="Plett J."/>
            <person name="Nagy L.G."/>
            <person name="Grigoriev I.V."/>
        </authorList>
    </citation>
    <scope>NUCLEOTIDE SEQUENCE</scope>
    <source>
        <strain evidence="2">CCBAS 213</strain>
    </source>
</reference>
<dbReference type="GeneID" id="85361860"/>
<protein>
    <submittedName>
        <fullName evidence="2">Uncharacterized protein</fullName>
    </submittedName>
</protein>
<keyword evidence="3" id="KW-1185">Reference proteome</keyword>
<organism evidence="2 3">
    <name type="scientific">Armillaria tabescens</name>
    <name type="common">Ringless honey mushroom</name>
    <name type="synonym">Agaricus tabescens</name>
    <dbReference type="NCBI Taxonomy" id="1929756"/>
    <lineage>
        <taxon>Eukaryota</taxon>
        <taxon>Fungi</taxon>
        <taxon>Dikarya</taxon>
        <taxon>Basidiomycota</taxon>
        <taxon>Agaricomycotina</taxon>
        <taxon>Agaricomycetes</taxon>
        <taxon>Agaricomycetidae</taxon>
        <taxon>Agaricales</taxon>
        <taxon>Marasmiineae</taxon>
        <taxon>Physalacriaceae</taxon>
        <taxon>Desarmillaria</taxon>
    </lineage>
</organism>